<dbReference type="GO" id="GO:0005524">
    <property type="term" value="F:ATP binding"/>
    <property type="evidence" value="ECO:0007669"/>
    <property type="project" value="UniProtKB-KW"/>
</dbReference>
<dbReference type="SUPFAM" id="SSF52540">
    <property type="entry name" value="P-loop containing nucleoside triphosphate hydrolases"/>
    <property type="match status" value="1"/>
</dbReference>
<dbReference type="InterPro" id="IPR021228">
    <property type="entry name" value="BrxD"/>
</dbReference>
<dbReference type="NCBIfam" id="NF033438">
    <property type="entry name" value="BREX_BrxD"/>
    <property type="match status" value="1"/>
</dbReference>
<dbReference type="RefSeq" id="WP_095958443.1">
    <property type="nucleotide sequence ID" value="NZ_CP022203.1"/>
</dbReference>
<keyword evidence="2" id="KW-0547">Nucleotide-binding</keyword>
<evidence type="ECO:0000313" key="2">
    <source>
        <dbReference type="EMBL" id="ATB47180.1"/>
    </source>
</evidence>
<gene>
    <name evidence="2" type="ORF">MYMAC_002788</name>
</gene>
<keyword evidence="3" id="KW-1185">Reference proteome</keyword>
<dbReference type="Pfam" id="PF10923">
    <property type="entry name" value="BrxC_BrxD"/>
    <property type="match status" value="1"/>
</dbReference>
<reference evidence="2 3" key="1">
    <citation type="submission" date="2017-06" db="EMBL/GenBank/DDBJ databases">
        <title>Sequencing and comparative analysis of myxobacterial genomes.</title>
        <authorList>
            <person name="Rupp O."/>
            <person name="Goesmann A."/>
            <person name="Sogaard-Andersen L."/>
        </authorList>
    </citation>
    <scope>NUCLEOTIDE SEQUENCE [LARGE SCALE GENOMIC DNA]</scope>
    <source>
        <strain evidence="2 3">DSM 14697</strain>
    </source>
</reference>
<evidence type="ECO:0000313" key="3">
    <source>
        <dbReference type="Proteomes" id="UP000217343"/>
    </source>
</evidence>
<name>A0A250JU75_9BACT</name>
<dbReference type="Proteomes" id="UP000217343">
    <property type="component" value="Chromosome"/>
</dbReference>
<accession>A0A250JU75</accession>
<protein>
    <submittedName>
        <fullName evidence="2">ATP-binding protein</fullName>
    </submittedName>
</protein>
<dbReference type="Gene3D" id="3.40.50.300">
    <property type="entry name" value="P-loop containing nucleotide triphosphate hydrolases"/>
    <property type="match status" value="1"/>
</dbReference>
<dbReference type="KEGG" id="mmas:MYMAC_002788"/>
<evidence type="ECO:0000256" key="1">
    <source>
        <dbReference type="SAM" id="MobiDB-lite"/>
    </source>
</evidence>
<keyword evidence="2" id="KW-0067">ATP-binding</keyword>
<dbReference type="AlphaFoldDB" id="A0A250JU75"/>
<dbReference type="EMBL" id="CP022203">
    <property type="protein sequence ID" value="ATB47180.1"/>
    <property type="molecule type" value="Genomic_DNA"/>
</dbReference>
<sequence length="439" mass="48772">MSLSKRDIDNIFDSLRRGAVPERGLETFAVGIERERGELHRKLQRAAEGDGEMKFLRGGYGCGKTFLARLAVADAHERNFATSFVVVSDNDLHFHRFDDVYRKVVSELSTRACPRGALADVLDRWIARVEEHLTSLGKDPDAPGFDEEVLKKLDEELAARTKNEVPQDFVRVVRTIFQLKQRGQFADASALLSWLSGSENVSAAAKKHAGIKGELQSTDALAYLRGILAIVKGAGYAGLVIVIDEAETILRMKSDVRQKSLNGMRQILDAAGSFPGLLWLFTGTPEFFDTPRGVRGLQPLYDRIAFQSEGGYAPLKQPQLSLRPFDKPRLKEVGMKLRSLYPAKERQSFEVRVSPEYLDSLVDEVTAGFRGDVGVVPRQFLRRAVSVFDAVDENPDFQPAPGRPEIEPALTVTEASRQSGKPEYEPEADDAKGYAVIDF</sequence>
<dbReference type="OrthoDB" id="9772976at2"/>
<feature type="compositionally biased region" description="Basic and acidic residues" evidence="1">
    <location>
        <begin position="420"/>
        <end position="432"/>
    </location>
</feature>
<feature type="region of interest" description="Disordered" evidence="1">
    <location>
        <begin position="392"/>
        <end position="432"/>
    </location>
</feature>
<proteinExistence type="predicted"/>
<organism evidence="2 3">
    <name type="scientific">Corallococcus macrosporus DSM 14697</name>
    <dbReference type="NCBI Taxonomy" id="1189310"/>
    <lineage>
        <taxon>Bacteria</taxon>
        <taxon>Pseudomonadati</taxon>
        <taxon>Myxococcota</taxon>
        <taxon>Myxococcia</taxon>
        <taxon>Myxococcales</taxon>
        <taxon>Cystobacterineae</taxon>
        <taxon>Myxococcaceae</taxon>
        <taxon>Corallococcus</taxon>
    </lineage>
</organism>
<dbReference type="InterPro" id="IPR027417">
    <property type="entry name" value="P-loop_NTPase"/>
</dbReference>